<dbReference type="AlphaFoldDB" id="A0AAV2QAM7"/>
<feature type="non-terminal residue" evidence="5">
    <location>
        <position position="497"/>
    </location>
</feature>
<dbReference type="EMBL" id="CAXKWB010004619">
    <property type="protein sequence ID" value="CAL4074479.1"/>
    <property type="molecule type" value="Genomic_DNA"/>
</dbReference>
<feature type="domain" description="Peptidase S1" evidence="4">
    <location>
        <begin position="251"/>
        <end position="496"/>
    </location>
</feature>
<feature type="non-terminal residue" evidence="5">
    <location>
        <position position="1"/>
    </location>
</feature>
<dbReference type="InterPro" id="IPR001254">
    <property type="entry name" value="Trypsin_dom"/>
</dbReference>
<dbReference type="FunFam" id="2.40.10.10:FF:000038">
    <property type="entry name" value="Serine protease"/>
    <property type="match status" value="1"/>
</dbReference>
<gene>
    <name evidence="5" type="ORF">MNOR_LOCUS9513</name>
</gene>
<dbReference type="GO" id="GO:0005576">
    <property type="term" value="C:extracellular region"/>
    <property type="evidence" value="ECO:0007669"/>
    <property type="project" value="UniProtKB-SubCell"/>
</dbReference>
<keyword evidence="2" id="KW-0964">Secreted</keyword>
<dbReference type="Pfam" id="PF00089">
    <property type="entry name" value="Trypsin"/>
    <property type="match status" value="1"/>
</dbReference>
<name>A0AAV2QAM7_MEGNR</name>
<comment type="caution">
    <text evidence="5">The sequence shown here is derived from an EMBL/GenBank/DDBJ whole genome shotgun (WGS) entry which is preliminary data.</text>
</comment>
<dbReference type="InterPro" id="IPR043504">
    <property type="entry name" value="Peptidase_S1_PA_chymotrypsin"/>
</dbReference>
<evidence type="ECO:0000313" key="5">
    <source>
        <dbReference type="EMBL" id="CAL4074479.1"/>
    </source>
</evidence>
<dbReference type="PANTHER" id="PTHR24258:SF142">
    <property type="entry name" value="PEPTIDASE S1 DOMAIN-CONTAINING PROTEIN"/>
    <property type="match status" value="1"/>
</dbReference>
<comment type="subcellular location">
    <subcellularLocation>
        <location evidence="1">Secreted</location>
    </subcellularLocation>
</comment>
<dbReference type="PROSITE" id="PS50240">
    <property type="entry name" value="TRYPSIN_DOM"/>
    <property type="match status" value="1"/>
</dbReference>
<dbReference type="Proteomes" id="UP001497623">
    <property type="component" value="Unassembled WGS sequence"/>
</dbReference>
<dbReference type="GO" id="GO:0004252">
    <property type="term" value="F:serine-type endopeptidase activity"/>
    <property type="evidence" value="ECO:0007669"/>
    <property type="project" value="InterPro"/>
</dbReference>
<dbReference type="InterPro" id="IPR001314">
    <property type="entry name" value="Peptidase_S1A"/>
</dbReference>
<reference evidence="5 6" key="1">
    <citation type="submission" date="2024-05" db="EMBL/GenBank/DDBJ databases">
        <authorList>
            <person name="Wallberg A."/>
        </authorList>
    </citation>
    <scope>NUCLEOTIDE SEQUENCE [LARGE SCALE GENOMIC DNA]</scope>
</reference>
<dbReference type="Gene3D" id="2.40.10.10">
    <property type="entry name" value="Trypsin-like serine proteases"/>
    <property type="match status" value="1"/>
</dbReference>
<proteinExistence type="predicted"/>
<evidence type="ECO:0000256" key="1">
    <source>
        <dbReference type="ARBA" id="ARBA00004613"/>
    </source>
</evidence>
<evidence type="ECO:0000259" key="4">
    <source>
        <dbReference type="PROSITE" id="PS50240"/>
    </source>
</evidence>
<organism evidence="5 6">
    <name type="scientific">Meganyctiphanes norvegica</name>
    <name type="common">Northern krill</name>
    <name type="synonym">Thysanopoda norvegica</name>
    <dbReference type="NCBI Taxonomy" id="48144"/>
    <lineage>
        <taxon>Eukaryota</taxon>
        <taxon>Metazoa</taxon>
        <taxon>Ecdysozoa</taxon>
        <taxon>Arthropoda</taxon>
        <taxon>Crustacea</taxon>
        <taxon>Multicrustacea</taxon>
        <taxon>Malacostraca</taxon>
        <taxon>Eumalacostraca</taxon>
        <taxon>Eucarida</taxon>
        <taxon>Euphausiacea</taxon>
        <taxon>Euphausiidae</taxon>
        <taxon>Meganyctiphanes</taxon>
    </lineage>
</organism>
<keyword evidence="3" id="KW-1015">Disulfide bond</keyword>
<dbReference type="CDD" id="cd00190">
    <property type="entry name" value="Tryp_SPc"/>
    <property type="match status" value="1"/>
</dbReference>
<dbReference type="SMART" id="SM00020">
    <property type="entry name" value="Tryp_SPc"/>
    <property type="match status" value="1"/>
</dbReference>
<protein>
    <recommendedName>
        <fullName evidence="4">Peptidase S1 domain-containing protein</fullName>
    </recommendedName>
</protein>
<dbReference type="InterPro" id="IPR009003">
    <property type="entry name" value="Peptidase_S1_PA"/>
</dbReference>
<evidence type="ECO:0000256" key="2">
    <source>
        <dbReference type="ARBA" id="ARBA00022525"/>
    </source>
</evidence>
<keyword evidence="6" id="KW-1185">Reference proteome</keyword>
<dbReference type="SUPFAM" id="SSF50494">
    <property type="entry name" value="Trypsin-like serine proteases"/>
    <property type="match status" value="1"/>
</dbReference>
<dbReference type="GO" id="GO:0006508">
    <property type="term" value="P:proteolysis"/>
    <property type="evidence" value="ECO:0007669"/>
    <property type="project" value="InterPro"/>
</dbReference>
<accession>A0AAV2QAM7</accession>
<evidence type="ECO:0000256" key="3">
    <source>
        <dbReference type="ARBA" id="ARBA00023157"/>
    </source>
</evidence>
<dbReference type="PANTHER" id="PTHR24258">
    <property type="entry name" value="SERINE PROTEASE-RELATED"/>
    <property type="match status" value="1"/>
</dbReference>
<dbReference type="PRINTS" id="PR00722">
    <property type="entry name" value="CHYMOTRYPSIN"/>
</dbReference>
<sequence length="497" mass="54810">TARPLPETNSSGTDISSDITVQGLGKNGICSKGNQSSKNICFKKYIIGQKNVCTKGDPCKIRLYYTSQTQVYTANLQNIQSHINTIHAPLATLTPTVTSTLSTLLPLSTQRPTYGDRCQCVPEKYCNARNILTRLSPTDINYQFDPRSGITEILSNSTEVNEEIGKEYIAFLGNSTENQRDRRDLHNVENASKIHTGITDVSLNRYIPGPSGCSGNHVCCRNPLAEPRRPAYTCGKSNTNSLLGRIHRPEIKQGDTEFAEYPWQAAILRRNNSESIYVCGAVLIDEWHVLTAVHCLYGLHYFDLKVRLGEWDVGSTSEFYKHVEFEVSGIIRHPEFYKGNLQNDIAVLRLSTPVDFDTNPHVSPVCLPTSTSDYSNQICTVTGWGKDAFGTAGQFQRTLKEVELPVMEHQKCQNTLRGTRLGASFTLQEGMMCAGGEEDKDACKGDGGSPLVCQNSAGAYELAGLVSWGIGCGQKGIPGVYVDVHHYLSWITAIQHS</sequence>
<evidence type="ECO:0000313" key="6">
    <source>
        <dbReference type="Proteomes" id="UP001497623"/>
    </source>
</evidence>